<proteinExistence type="predicted"/>
<dbReference type="Proteomes" id="UP000199450">
    <property type="component" value="Unassembled WGS sequence"/>
</dbReference>
<sequence>MMKNKKTDFETRFWSGTRKHSAIGLLEAFFQFNDLGEVKETLSMMLQCSVQPKVRIRKEPAEIFHLYQSLRSLVRAGRLIGGKAKKEMFSASENIPLIIPNSLSKEEYQNPVRVFRNAFKVCSLKEYDEFLSTMVYFSLGNSRCDQENRIVIPYIQLVKMLDAAWLIVERNSK</sequence>
<protein>
    <submittedName>
        <fullName evidence="1">Uncharacterized protein</fullName>
    </submittedName>
</protein>
<organism evidence="1 2">
    <name type="scientific">Chryseobacterium taichungense</name>
    <dbReference type="NCBI Taxonomy" id="295069"/>
    <lineage>
        <taxon>Bacteria</taxon>
        <taxon>Pseudomonadati</taxon>
        <taxon>Bacteroidota</taxon>
        <taxon>Flavobacteriia</taxon>
        <taxon>Flavobacteriales</taxon>
        <taxon>Weeksellaceae</taxon>
        <taxon>Chryseobacterium group</taxon>
        <taxon>Chryseobacterium</taxon>
    </lineage>
</organism>
<dbReference type="EMBL" id="FOBV01000005">
    <property type="protein sequence ID" value="SEM64257.1"/>
    <property type="molecule type" value="Genomic_DNA"/>
</dbReference>
<evidence type="ECO:0000313" key="1">
    <source>
        <dbReference type="EMBL" id="SEM64257.1"/>
    </source>
</evidence>
<name>A0A1H8A3Z2_9FLAO</name>
<reference evidence="2" key="1">
    <citation type="submission" date="2016-10" db="EMBL/GenBank/DDBJ databases">
        <authorList>
            <person name="Varghese N."/>
            <person name="Submissions S."/>
        </authorList>
    </citation>
    <scope>NUCLEOTIDE SEQUENCE [LARGE SCALE GENOMIC DNA]</scope>
    <source>
        <strain evidence="2">DSM 17453</strain>
    </source>
</reference>
<dbReference type="AlphaFoldDB" id="A0A1H8A3Z2"/>
<evidence type="ECO:0000313" key="2">
    <source>
        <dbReference type="Proteomes" id="UP000199450"/>
    </source>
</evidence>
<keyword evidence="2" id="KW-1185">Reference proteome</keyword>
<accession>A0A1H8A3Z2</accession>
<gene>
    <name evidence="1" type="ORF">SAMN05421856_10524</name>
</gene>